<evidence type="ECO:0000256" key="7">
    <source>
        <dbReference type="RuleBase" id="RU363032"/>
    </source>
</evidence>
<evidence type="ECO:0000313" key="10">
    <source>
        <dbReference type="Proteomes" id="UP001161691"/>
    </source>
</evidence>
<feature type="domain" description="ABC transmembrane type-1" evidence="8">
    <location>
        <begin position="1"/>
        <end position="108"/>
    </location>
</feature>
<name>A0ABT6TPH3_9BACL</name>
<comment type="similarity">
    <text evidence="7">Belongs to the binding-protein-dependent transport system permease family.</text>
</comment>
<dbReference type="InterPro" id="IPR035906">
    <property type="entry name" value="MetI-like_sf"/>
</dbReference>
<dbReference type="Pfam" id="PF00528">
    <property type="entry name" value="BPD_transp_1"/>
    <property type="match status" value="1"/>
</dbReference>
<reference evidence="9" key="1">
    <citation type="submission" date="2023-04" db="EMBL/GenBank/DDBJ databases">
        <title>Comparative genomic analysis of Cohnella hashimotonis sp. nov., isolated from the International Space Station.</title>
        <authorList>
            <person name="Venkateswaran K."/>
            <person name="Simpson A."/>
        </authorList>
    </citation>
    <scope>NUCLEOTIDE SEQUENCE</scope>
    <source>
        <strain evidence="9">F6_2S_P_1</strain>
    </source>
</reference>
<organism evidence="9 10">
    <name type="scientific">Cohnella hashimotonis</name>
    <dbReference type="NCBI Taxonomy" id="2826895"/>
    <lineage>
        <taxon>Bacteria</taxon>
        <taxon>Bacillati</taxon>
        <taxon>Bacillota</taxon>
        <taxon>Bacilli</taxon>
        <taxon>Bacillales</taxon>
        <taxon>Paenibacillaceae</taxon>
        <taxon>Cohnella</taxon>
    </lineage>
</organism>
<keyword evidence="4 7" id="KW-0812">Transmembrane</keyword>
<keyword evidence="3" id="KW-1003">Cell membrane</keyword>
<keyword evidence="6 7" id="KW-0472">Membrane</keyword>
<dbReference type="EMBL" id="JAGRPV010000001">
    <property type="protein sequence ID" value="MDI4648757.1"/>
    <property type="molecule type" value="Genomic_DNA"/>
</dbReference>
<gene>
    <name evidence="9" type="ORF">KB449_27650</name>
</gene>
<dbReference type="Gene3D" id="1.10.3720.10">
    <property type="entry name" value="MetI-like"/>
    <property type="match status" value="1"/>
</dbReference>
<evidence type="ECO:0000256" key="6">
    <source>
        <dbReference type="ARBA" id="ARBA00023136"/>
    </source>
</evidence>
<dbReference type="Proteomes" id="UP001161691">
    <property type="component" value="Unassembled WGS sequence"/>
</dbReference>
<keyword evidence="2 7" id="KW-0813">Transport</keyword>
<dbReference type="RefSeq" id="WP_282911451.1">
    <property type="nucleotide sequence ID" value="NZ_JAGRPV010000001.1"/>
</dbReference>
<dbReference type="PANTHER" id="PTHR43744:SF12">
    <property type="entry name" value="ABC TRANSPORTER PERMEASE PROTEIN MG189-RELATED"/>
    <property type="match status" value="1"/>
</dbReference>
<evidence type="ECO:0000256" key="4">
    <source>
        <dbReference type="ARBA" id="ARBA00022692"/>
    </source>
</evidence>
<accession>A0ABT6TPH3</accession>
<evidence type="ECO:0000256" key="5">
    <source>
        <dbReference type="ARBA" id="ARBA00022989"/>
    </source>
</evidence>
<comment type="caution">
    <text evidence="7">Lacks conserved residue(s) required for the propagation of feature annotation.</text>
</comment>
<comment type="caution">
    <text evidence="9">The sequence shown here is derived from an EMBL/GenBank/DDBJ whole genome shotgun (WGS) entry which is preliminary data.</text>
</comment>
<evidence type="ECO:0000313" key="9">
    <source>
        <dbReference type="EMBL" id="MDI4648757.1"/>
    </source>
</evidence>
<dbReference type="PROSITE" id="PS50928">
    <property type="entry name" value="ABC_TM1"/>
    <property type="match status" value="1"/>
</dbReference>
<keyword evidence="5 7" id="KW-1133">Transmembrane helix</keyword>
<evidence type="ECO:0000256" key="2">
    <source>
        <dbReference type="ARBA" id="ARBA00022448"/>
    </source>
</evidence>
<dbReference type="SUPFAM" id="SSF161098">
    <property type="entry name" value="MetI-like"/>
    <property type="match status" value="1"/>
</dbReference>
<feature type="transmembrane region" description="Helical" evidence="7">
    <location>
        <begin position="28"/>
        <end position="47"/>
    </location>
</feature>
<protein>
    <submittedName>
        <fullName evidence="9">Carbohydrate ABC transporter permease</fullName>
    </submittedName>
</protein>
<keyword evidence="10" id="KW-1185">Reference proteome</keyword>
<dbReference type="CDD" id="cd06261">
    <property type="entry name" value="TM_PBP2"/>
    <property type="match status" value="1"/>
</dbReference>
<dbReference type="InterPro" id="IPR000515">
    <property type="entry name" value="MetI-like"/>
</dbReference>
<evidence type="ECO:0000256" key="1">
    <source>
        <dbReference type="ARBA" id="ARBA00004651"/>
    </source>
</evidence>
<evidence type="ECO:0000259" key="8">
    <source>
        <dbReference type="PROSITE" id="PS50928"/>
    </source>
</evidence>
<evidence type="ECO:0000256" key="3">
    <source>
        <dbReference type="ARBA" id="ARBA00022475"/>
    </source>
</evidence>
<dbReference type="PANTHER" id="PTHR43744">
    <property type="entry name" value="ABC TRANSPORTER PERMEASE PROTEIN MG189-RELATED-RELATED"/>
    <property type="match status" value="1"/>
</dbReference>
<sequence>MLLRQFYTGIPRELEDAVKMDGGGRWTIYSRVALPLSLPPLITALLLEFIGRWNDFFGPLLYLHEERLYPFALGLTSFTSQYGATPWPLVMAASTVETLPLLLIYFFAQTFMVKDLAVHALTRSERR</sequence>
<comment type="subcellular location">
    <subcellularLocation>
        <location evidence="1 7">Cell membrane</location>
        <topology evidence="1 7">Multi-pass membrane protein</topology>
    </subcellularLocation>
</comment>
<proteinExistence type="inferred from homology"/>